<dbReference type="RefSeq" id="WP_003138051.1">
    <property type="nucleotide sequence ID" value="NC_008463.1"/>
</dbReference>
<dbReference type="InterPro" id="IPR005318">
    <property type="entry name" value="OM_porin_bac"/>
</dbReference>
<dbReference type="KEGG" id="pau:PA14_17890"/>
<dbReference type="PANTHER" id="PTHR34596:SF2">
    <property type="entry name" value="CHITOPORIN"/>
    <property type="match status" value="1"/>
</dbReference>
<feature type="signal peptide" evidence="4">
    <location>
        <begin position="1"/>
        <end position="24"/>
    </location>
</feature>
<evidence type="ECO:0000313" key="6">
    <source>
        <dbReference type="Proteomes" id="UP000000653"/>
    </source>
</evidence>
<evidence type="ECO:0000256" key="4">
    <source>
        <dbReference type="SAM" id="SignalP"/>
    </source>
</evidence>
<accession>A0A0H2ZDE5</accession>
<dbReference type="Gene3D" id="2.40.160.10">
    <property type="entry name" value="Porin"/>
    <property type="match status" value="1"/>
</dbReference>
<evidence type="ECO:0000313" key="5">
    <source>
        <dbReference type="EMBL" id="ABJ12822.1"/>
    </source>
</evidence>
<feature type="chain" id="PRO_5030007642" evidence="4">
    <location>
        <begin position="25"/>
        <end position="416"/>
    </location>
</feature>
<dbReference type="PANTHER" id="PTHR34596">
    <property type="entry name" value="CHITOPORIN"/>
    <property type="match status" value="1"/>
</dbReference>
<dbReference type="InterPro" id="IPR023614">
    <property type="entry name" value="Porin_dom_sf"/>
</dbReference>
<evidence type="ECO:0000256" key="1">
    <source>
        <dbReference type="ARBA" id="ARBA00009075"/>
    </source>
</evidence>
<dbReference type="BioCyc" id="PAER208963:G1G74-1475-MONOMER"/>
<gene>
    <name evidence="5" type="ordered locus">PA14_17890</name>
</gene>
<dbReference type="GO" id="GO:0016020">
    <property type="term" value="C:membrane"/>
    <property type="evidence" value="ECO:0007669"/>
    <property type="project" value="InterPro"/>
</dbReference>
<reference evidence="5 6" key="1">
    <citation type="journal article" date="2006" name="Genome Biol.">
        <title>Genomic analysis reveals that Pseudomonas aeruginosa virulence is combinatorial.</title>
        <authorList>
            <person name="Lee D.G."/>
            <person name="Urbach J.M."/>
            <person name="Wu G."/>
            <person name="Liberati N.T."/>
            <person name="Feinbaum R.L."/>
            <person name="Miyata S."/>
            <person name="Diggins L.T."/>
            <person name="He J."/>
            <person name="Saucier M."/>
            <person name="Deziel E."/>
            <person name="Friedman L."/>
            <person name="Li L."/>
            <person name="Grills G."/>
            <person name="Montgomery K."/>
            <person name="Kucherlapati R."/>
            <person name="Rahme L.G."/>
            <person name="Ausubel F.M."/>
        </authorList>
    </citation>
    <scope>NUCLEOTIDE SEQUENCE [LARGE SCALE GENOMIC DNA]</scope>
    <source>
        <strain evidence="5 6">UCBPP-PA14</strain>
    </source>
</reference>
<protein>
    <submittedName>
        <fullName evidence="5">Putative porin</fullName>
    </submittedName>
</protein>
<name>A0A0H2ZDE5_PSEAB</name>
<keyword evidence="2" id="KW-0813">Transport</keyword>
<keyword evidence="3 4" id="KW-0732">Signal</keyword>
<dbReference type="AlphaFoldDB" id="A0A0H2ZDE5"/>
<evidence type="ECO:0000256" key="2">
    <source>
        <dbReference type="ARBA" id="ARBA00022448"/>
    </source>
</evidence>
<dbReference type="EMBL" id="CP000438">
    <property type="protein sequence ID" value="ABJ12822.1"/>
    <property type="molecule type" value="Genomic_DNA"/>
</dbReference>
<organism evidence="5 6">
    <name type="scientific">Pseudomonas aeruginosa (strain UCBPP-PA14)</name>
    <dbReference type="NCBI Taxonomy" id="208963"/>
    <lineage>
        <taxon>Bacteria</taxon>
        <taxon>Pseudomonadati</taxon>
        <taxon>Pseudomonadota</taxon>
        <taxon>Gammaproteobacteria</taxon>
        <taxon>Pseudomonadales</taxon>
        <taxon>Pseudomonadaceae</taxon>
        <taxon>Pseudomonas</taxon>
    </lineage>
</organism>
<proteinExistence type="inferred from homology"/>
<sequence>MNNNKKCAFFLLPILAGDSVPALAEGFLEDSRASLALRNFYMNRDFRDGVGRAKSEEWAQGFLFDYRSGYTEGTLGVGLDLLGKLGVRLDSGAGRSGTGLLPLRDDGSAAGDYARLDATAKLRLSRSELKVGGLVPKLPTIQPNYGRLFPQVFQGALLTSGELSGLSLNLGRLTEVSQRNEAGTSDLALFNRNRRFAGAAQADRFDLAGLDYRIAPDWTGSYHYGELEQVYAQHFLGLKGRIGVAADSLESDLRLALSRDTGGARGGRIDNRSFSGSLTYRLRNGQAFGLGYQRMSGDHGFPYLEGTDPYLVNFGQYNDFAEAGESSWQLRYDCDFAPLGVPGLSLMTRYFSGHGAKPKGADGSREWERDSDLRYVLQGGPLKGLGLVWRNATYRSAFSRDIDENRLYLTYELPLF</sequence>
<dbReference type="SMR" id="A0A0H2ZDE5"/>
<dbReference type="Proteomes" id="UP000000653">
    <property type="component" value="Chromosome"/>
</dbReference>
<comment type="similarity">
    <text evidence="1">Belongs to the outer membrane porin (Opr) (TC 1.B.25) family.</text>
</comment>
<dbReference type="GO" id="GO:0015288">
    <property type="term" value="F:porin activity"/>
    <property type="evidence" value="ECO:0007669"/>
    <property type="project" value="TreeGrafter"/>
</dbReference>
<dbReference type="HOGENOM" id="CLU_042378_2_1_6"/>
<dbReference type="FunFam" id="2.40.160.10:FF:000008">
    <property type="entry name" value="OprD family porin"/>
    <property type="match status" value="1"/>
</dbReference>
<dbReference type="Pfam" id="PF03573">
    <property type="entry name" value="OprD"/>
    <property type="match status" value="1"/>
</dbReference>
<evidence type="ECO:0000256" key="3">
    <source>
        <dbReference type="ARBA" id="ARBA00022729"/>
    </source>
</evidence>